<keyword evidence="4" id="KW-1185">Reference proteome</keyword>
<keyword evidence="1" id="KW-0812">Transmembrane</keyword>
<feature type="chain" id="PRO_5045233849" evidence="2">
    <location>
        <begin position="20"/>
        <end position="174"/>
    </location>
</feature>
<protein>
    <submittedName>
        <fullName evidence="3">Uncharacterized protein</fullName>
    </submittedName>
</protein>
<feature type="non-terminal residue" evidence="3">
    <location>
        <position position="174"/>
    </location>
</feature>
<keyword evidence="1" id="KW-0472">Membrane</keyword>
<name>A0ABP0W5W0_9BRYO</name>
<sequence length="174" mass="19381">MRASVFVFFRLSIVTRAPSLCIYNGNCGYRGLRHSSRDRHHATVYGSGVGLRRYSVFIIRDSPQHAAAKHRGGSTKTGRWRAAFTATALELSSANLLFFVPCRCCCCTMEPDHCSWMDSPVREGAALCSPFSGGKPRPRWFTLVFCLPITMAWCLLWILLIALYAIVSAQNNAV</sequence>
<evidence type="ECO:0000313" key="3">
    <source>
        <dbReference type="EMBL" id="CAK9262174.1"/>
    </source>
</evidence>
<gene>
    <name evidence="3" type="ORF">CSSPJE1EN1_LOCUS7652</name>
</gene>
<organism evidence="3 4">
    <name type="scientific">Sphagnum jensenii</name>
    <dbReference type="NCBI Taxonomy" id="128206"/>
    <lineage>
        <taxon>Eukaryota</taxon>
        <taxon>Viridiplantae</taxon>
        <taxon>Streptophyta</taxon>
        <taxon>Embryophyta</taxon>
        <taxon>Bryophyta</taxon>
        <taxon>Sphagnophytina</taxon>
        <taxon>Sphagnopsida</taxon>
        <taxon>Sphagnales</taxon>
        <taxon>Sphagnaceae</taxon>
        <taxon>Sphagnum</taxon>
    </lineage>
</organism>
<dbReference type="Proteomes" id="UP001497444">
    <property type="component" value="Chromosome 14"/>
</dbReference>
<accession>A0ABP0W5W0</accession>
<evidence type="ECO:0000256" key="2">
    <source>
        <dbReference type="SAM" id="SignalP"/>
    </source>
</evidence>
<keyword evidence="2" id="KW-0732">Signal</keyword>
<evidence type="ECO:0000256" key="1">
    <source>
        <dbReference type="SAM" id="Phobius"/>
    </source>
</evidence>
<feature type="transmembrane region" description="Helical" evidence="1">
    <location>
        <begin position="140"/>
        <end position="167"/>
    </location>
</feature>
<keyword evidence="1" id="KW-1133">Transmembrane helix</keyword>
<reference evidence="3" key="1">
    <citation type="submission" date="2024-02" db="EMBL/GenBank/DDBJ databases">
        <authorList>
            <consortium name="ELIXIR-Norway"/>
            <consortium name="Elixir Norway"/>
        </authorList>
    </citation>
    <scope>NUCLEOTIDE SEQUENCE</scope>
</reference>
<dbReference type="EMBL" id="OZ020109">
    <property type="protein sequence ID" value="CAK9262174.1"/>
    <property type="molecule type" value="Genomic_DNA"/>
</dbReference>
<feature type="signal peptide" evidence="2">
    <location>
        <begin position="1"/>
        <end position="19"/>
    </location>
</feature>
<evidence type="ECO:0000313" key="4">
    <source>
        <dbReference type="Proteomes" id="UP001497444"/>
    </source>
</evidence>
<proteinExistence type="predicted"/>